<sequence>MALTFLPIPTGTARALRDGPDAYGLPPERIGASDGIATPCRHCLAQVPEGQPYLIAAHRPFCGLNPYTETGPIFLCAAECVPGGPGFPTRMLTAPSYIVRGYTADERILYGTGSVVATSDIPARCEALFQDDRIAFIHIRSASNNCFQCRVERA</sequence>
<dbReference type="PIRSF" id="PIRSF034110">
    <property type="entry name" value="DUF1203"/>
    <property type="match status" value="1"/>
</dbReference>
<gene>
    <name evidence="1" type="ORF">MLD63_04485</name>
</gene>
<dbReference type="InterPro" id="IPR009593">
    <property type="entry name" value="DUF1203"/>
</dbReference>
<evidence type="ECO:0000313" key="2">
    <source>
        <dbReference type="Proteomes" id="UP001203945"/>
    </source>
</evidence>
<protein>
    <submittedName>
        <fullName evidence="1">DUF1203 domain-containing protein</fullName>
    </submittedName>
</protein>
<evidence type="ECO:0000313" key="1">
    <source>
        <dbReference type="EMBL" id="MCQ0969683.1"/>
    </source>
</evidence>
<comment type="caution">
    <text evidence="1">The sequence shown here is derived from an EMBL/GenBank/DDBJ whole genome shotgun (WGS) entry which is preliminary data.</text>
</comment>
<dbReference type="RefSeq" id="WP_255328696.1">
    <property type="nucleotide sequence ID" value="NZ_JAKZEU010000002.1"/>
</dbReference>
<dbReference type="Proteomes" id="UP001203945">
    <property type="component" value="Unassembled WGS sequence"/>
</dbReference>
<organism evidence="1 2">
    <name type="scientific">Paracoccus albicereus</name>
    <dbReference type="NCBI Taxonomy" id="2922394"/>
    <lineage>
        <taxon>Bacteria</taxon>
        <taxon>Pseudomonadati</taxon>
        <taxon>Pseudomonadota</taxon>
        <taxon>Alphaproteobacteria</taxon>
        <taxon>Rhodobacterales</taxon>
        <taxon>Paracoccaceae</taxon>
        <taxon>Paracoccus</taxon>
    </lineage>
</organism>
<name>A0ABT1MN19_9RHOB</name>
<keyword evidence="2" id="KW-1185">Reference proteome</keyword>
<accession>A0ABT1MN19</accession>
<dbReference type="EMBL" id="JAKZEU010000002">
    <property type="protein sequence ID" value="MCQ0969683.1"/>
    <property type="molecule type" value="Genomic_DNA"/>
</dbReference>
<dbReference type="Pfam" id="PF06718">
    <property type="entry name" value="DUF1203"/>
    <property type="match status" value="1"/>
</dbReference>
<reference evidence="1 2" key="1">
    <citation type="submission" date="2022-03" db="EMBL/GenBank/DDBJ databases">
        <authorList>
            <person name="He Y."/>
        </authorList>
    </citation>
    <scope>NUCLEOTIDE SEQUENCE [LARGE SCALE GENOMIC DNA]</scope>
    <source>
        <strain evidence="1 2">TK19116</strain>
    </source>
</reference>
<proteinExistence type="predicted"/>